<keyword evidence="4" id="KW-1185">Reference proteome</keyword>
<accession>A0A9P5Z7R6</accession>
<gene>
    <name evidence="3" type="ORF">BDN70DRAFT_852222</name>
</gene>
<protein>
    <recommendedName>
        <fullName evidence="2">Aminoglycoside phosphotransferase domain-containing protein</fullName>
    </recommendedName>
</protein>
<dbReference type="Proteomes" id="UP000807469">
    <property type="component" value="Unassembled WGS sequence"/>
</dbReference>
<reference evidence="3" key="1">
    <citation type="submission" date="2020-11" db="EMBL/GenBank/DDBJ databases">
        <authorList>
            <consortium name="DOE Joint Genome Institute"/>
            <person name="Ahrendt S."/>
            <person name="Riley R."/>
            <person name="Andreopoulos W."/>
            <person name="Labutti K."/>
            <person name="Pangilinan J."/>
            <person name="Ruiz-Duenas F.J."/>
            <person name="Barrasa J.M."/>
            <person name="Sanchez-Garcia M."/>
            <person name="Camarero S."/>
            <person name="Miyauchi S."/>
            <person name="Serrano A."/>
            <person name="Linde D."/>
            <person name="Babiker R."/>
            <person name="Drula E."/>
            <person name="Ayuso-Fernandez I."/>
            <person name="Pacheco R."/>
            <person name="Padilla G."/>
            <person name="Ferreira P."/>
            <person name="Barriuso J."/>
            <person name="Kellner H."/>
            <person name="Castanera R."/>
            <person name="Alfaro M."/>
            <person name="Ramirez L."/>
            <person name="Pisabarro A.G."/>
            <person name="Kuo A."/>
            <person name="Tritt A."/>
            <person name="Lipzen A."/>
            <person name="He G."/>
            <person name="Yan M."/>
            <person name="Ng V."/>
            <person name="Cullen D."/>
            <person name="Martin F."/>
            <person name="Rosso M.-N."/>
            <person name="Henrissat B."/>
            <person name="Hibbett D."/>
            <person name="Martinez A.T."/>
            <person name="Grigoriev I.V."/>
        </authorList>
    </citation>
    <scope>NUCLEOTIDE SEQUENCE</scope>
    <source>
        <strain evidence="3">CIRM-BRFM 674</strain>
    </source>
</reference>
<dbReference type="Pfam" id="PF01636">
    <property type="entry name" value="APH"/>
    <property type="match status" value="1"/>
</dbReference>
<dbReference type="InterPro" id="IPR011009">
    <property type="entry name" value="Kinase-like_dom_sf"/>
</dbReference>
<feature type="compositionally biased region" description="Basic and acidic residues" evidence="1">
    <location>
        <begin position="1"/>
        <end position="13"/>
    </location>
</feature>
<evidence type="ECO:0000259" key="2">
    <source>
        <dbReference type="Pfam" id="PF01636"/>
    </source>
</evidence>
<dbReference type="SUPFAM" id="SSF56112">
    <property type="entry name" value="Protein kinase-like (PK-like)"/>
    <property type="match status" value="1"/>
</dbReference>
<dbReference type="InterPro" id="IPR002575">
    <property type="entry name" value="Aminoglycoside_PTrfase"/>
</dbReference>
<name>A0A9P5Z7R6_9AGAR</name>
<feature type="region of interest" description="Disordered" evidence="1">
    <location>
        <begin position="1"/>
        <end position="37"/>
    </location>
</feature>
<feature type="compositionally biased region" description="Basic and acidic residues" evidence="1">
    <location>
        <begin position="27"/>
        <end position="37"/>
    </location>
</feature>
<comment type="caution">
    <text evidence="3">The sequence shown here is derived from an EMBL/GenBank/DDBJ whole genome shotgun (WGS) entry which is preliminary data.</text>
</comment>
<dbReference type="PANTHER" id="PTHR21310">
    <property type="entry name" value="AMINOGLYCOSIDE PHOSPHOTRANSFERASE-RELATED-RELATED"/>
    <property type="match status" value="1"/>
</dbReference>
<dbReference type="Gene3D" id="3.90.1200.10">
    <property type="match status" value="1"/>
</dbReference>
<dbReference type="AlphaFoldDB" id="A0A9P5Z7R6"/>
<evidence type="ECO:0000256" key="1">
    <source>
        <dbReference type="SAM" id="MobiDB-lite"/>
    </source>
</evidence>
<dbReference type="CDD" id="cd05120">
    <property type="entry name" value="APH_ChoK_like"/>
    <property type="match status" value="1"/>
</dbReference>
<evidence type="ECO:0000313" key="4">
    <source>
        <dbReference type="Proteomes" id="UP000807469"/>
    </source>
</evidence>
<sequence length="270" mass="30606">MFDNKAEADRDELADTQPAYIHSVAPDPRRLDPLDNPRVEEEGCLGITHEKKYYDFPEYPNAVFIKRNITPSEYLVNLAGNLVPPTLCIERMRNEVASMRFIQKHTSIPTPNIRCAFEDHGRYYIITDMVGPGSIDLGDVPEDKRAMVYAELEGYIAQMHQLTSKVMGGLLGDVIPPYRVCRALPINHVLKLRQADTPEFVFCHNDLSQSNVLVDADTFKITAILDWEYSGFFPVEFEAPFYLRPGPSAALDGEKDDVGELLQILEQWKA</sequence>
<proteinExistence type="predicted"/>
<dbReference type="InterPro" id="IPR051678">
    <property type="entry name" value="AGP_Transferase"/>
</dbReference>
<evidence type="ECO:0000313" key="3">
    <source>
        <dbReference type="EMBL" id="KAF9483162.1"/>
    </source>
</evidence>
<dbReference type="PANTHER" id="PTHR21310:SF15">
    <property type="entry name" value="AMINOGLYCOSIDE PHOSPHOTRANSFERASE DOMAIN-CONTAINING PROTEIN"/>
    <property type="match status" value="1"/>
</dbReference>
<dbReference type="EMBL" id="MU155157">
    <property type="protein sequence ID" value="KAF9483162.1"/>
    <property type="molecule type" value="Genomic_DNA"/>
</dbReference>
<organism evidence="3 4">
    <name type="scientific">Pholiota conissans</name>
    <dbReference type="NCBI Taxonomy" id="109636"/>
    <lineage>
        <taxon>Eukaryota</taxon>
        <taxon>Fungi</taxon>
        <taxon>Dikarya</taxon>
        <taxon>Basidiomycota</taxon>
        <taxon>Agaricomycotina</taxon>
        <taxon>Agaricomycetes</taxon>
        <taxon>Agaricomycetidae</taxon>
        <taxon>Agaricales</taxon>
        <taxon>Agaricineae</taxon>
        <taxon>Strophariaceae</taxon>
        <taxon>Pholiota</taxon>
    </lineage>
</organism>
<feature type="domain" description="Aminoglycoside phosphotransferase" evidence="2">
    <location>
        <begin position="91"/>
        <end position="238"/>
    </location>
</feature>
<dbReference type="OrthoDB" id="8300194at2759"/>